<proteinExistence type="predicted"/>
<name>A0ABS8UZE1_DATST</name>
<keyword evidence="2" id="KW-1185">Reference proteome</keyword>
<feature type="non-terminal residue" evidence="1">
    <location>
        <position position="1"/>
    </location>
</feature>
<organism evidence="1 2">
    <name type="scientific">Datura stramonium</name>
    <name type="common">Jimsonweed</name>
    <name type="synonym">Common thornapple</name>
    <dbReference type="NCBI Taxonomy" id="4076"/>
    <lineage>
        <taxon>Eukaryota</taxon>
        <taxon>Viridiplantae</taxon>
        <taxon>Streptophyta</taxon>
        <taxon>Embryophyta</taxon>
        <taxon>Tracheophyta</taxon>
        <taxon>Spermatophyta</taxon>
        <taxon>Magnoliopsida</taxon>
        <taxon>eudicotyledons</taxon>
        <taxon>Gunneridae</taxon>
        <taxon>Pentapetalae</taxon>
        <taxon>asterids</taxon>
        <taxon>lamiids</taxon>
        <taxon>Solanales</taxon>
        <taxon>Solanaceae</taxon>
        <taxon>Solanoideae</taxon>
        <taxon>Datureae</taxon>
        <taxon>Datura</taxon>
    </lineage>
</organism>
<gene>
    <name evidence="1" type="ORF">HAX54_025379</name>
</gene>
<dbReference type="Proteomes" id="UP000823775">
    <property type="component" value="Unassembled WGS sequence"/>
</dbReference>
<sequence length="57" mass="6479">EIYVKAEDYQLWLITLKGPLVPTKVKSKGTKALMNTTVSLDAPVQRRFGTLSLWLMK</sequence>
<feature type="non-terminal residue" evidence="1">
    <location>
        <position position="57"/>
    </location>
</feature>
<dbReference type="EMBL" id="JACEIK010003080">
    <property type="protein sequence ID" value="MCD9640198.1"/>
    <property type="molecule type" value="Genomic_DNA"/>
</dbReference>
<evidence type="ECO:0000313" key="2">
    <source>
        <dbReference type="Proteomes" id="UP000823775"/>
    </source>
</evidence>
<evidence type="ECO:0000313" key="1">
    <source>
        <dbReference type="EMBL" id="MCD9640198.1"/>
    </source>
</evidence>
<comment type="caution">
    <text evidence="1">The sequence shown here is derived from an EMBL/GenBank/DDBJ whole genome shotgun (WGS) entry which is preliminary data.</text>
</comment>
<accession>A0ABS8UZE1</accession>
<reference evidence="1 2" key="1">
    <citation type="journal article" date="2021" name="BMC Genomics">
        <title>Datura genome reveals duplications of psychoactive alkaloid biosynthetic genes and high mutation rate following tissue culture.</title>
        <authorList>
            <person name="Rajewski A."/>
            <person name="Carter-House D."/>
            <person name="Stajich J."/>
            <person name="Litt A."/>
        </authorList>
    </citation>
    <scope>NUCLEOTIDE SEQUENCE [LARGE SCALE GENOMIC DNA]</scope>
    <source>
        <strain evidence="1">AR-01</strain>
    </source>
</reference>
<protein>
    <submittedName>
        <fullName evidence="1">Uncharacterized protein</fullName>
    </submittedName>
</protein>